<gene>
    <name evidence="1" type="primary">RGA2</name>
    <name evidence="1" type="ORF">H2198_002765</name>
</gene>
<comment type="caution">
    <text evidence="1">The sequence shown here is derived from an EMBL/GenBank/DDBJ whole genome shotgun (WGS) entry which is preliminary data.</text>
</comment>
<organism evidence="1 2">
    <name type="scientific">Neophaeococcomyces mojaviensis</name>
    <dbReference type="NCBI Taxonomy" id="3383035"/>
    <lineage>
        <taxon>Eukaryota</taxon>
        <taxon>Fungi</taxon>
        <taxon>Dikarya</taxon>
        <taxon>Ascomycota</taxon>
        <taxon>Pezizomycotina</taxon>
        <taxon>Eurotiomycetes</taxon>
        <taxon>Chaetothyriomycetidae</taxon>
        <taxon>Chaetothyriales</taxon>
        <taxon>Chaetothyriales incertae sedis</taxon>
        <taxon>Neophaeococcomyces</taxon>
    </lineage>
</organism>
<sequence>MAAALMNDNLHPFPDSPTDPDEAAYPCKGCGEILEEGKAFELAGNRWHIDCFRCNTCNTLLDSDANLLLLGDGSLICNNCTYSCSSCGNKIEDLAILTGDQAFCANCFKCRNCKRKIENLRYARTSQGIFCMDCHEALMARRRKKTTKTKTQKSANTEKSLPAIPPPEARHTAYIPPLSEPNLRDNLDATIPEVPSLSTTLNDLRHETDSDNSRPATSSQNPAQGALTLPSTTYRDNRKSYISQISDVSGGPEEFLIPLAFDPNPPKQQSPQISSQQSTPQPRPAEERTRDYFNRAGSHTATESLSQGASPHLASQDKARQPAETPGAHLRKQSDVPSRSASTNASPFMQPESQHQSPHIAQLARKDSSRSDKFKLQEAPKHKRQLSGRSTPRPDTTPNLGLQASPEIREQVHIDEGRTTPRLSYETSPTFTDGFNSPQQIPNAAQVLMDLPKRGDSLESAKKTIPRKEVNPSSSAQPPLADLSNATPTSRPPPLPPTTDSAKVNGGKVISAPISSPSSQSIYETPNLSQGESATGTNDKFIQPRAPPAPPSSHSRNESISTLQSDAQRSPKLPRYSAGGDFTLEEDISRILGLDEPTANESFLRRVSNSVRHGRSYSDRSGRFSRDRWPRSPIVTAGGQEISSPSTSSPEHREELAWFKNELRRERQRNLEREKRISELEAQINAAADISQVNVELKEKRSTMVVLDTQKEIVVRELEILTEHIANAKKSGEPLNMDKMQSAVLRELAEALDKLKRSFTPQIETLVQQRNDLLEEIATLNQNKDKSFQEFEQLSNKNAQLAEFNNQLVDQIQNIYKTNRGPGMEDLKANGLGIYSHHKEKSQVSIEARDIKLPVPALGPVTDPGTTYEAGEAGAVQSVAGAQVVEMKKGAVAKRFDWRRGQKMAKGLTKGVKGAFASAQQNYGRDMQFAETGAYAGQTQAGQEYGSIPRNNSEPYKQGWFSGGTNTKPPSGKNGLYASSANASTPSLLADGPSASVPLFGTELEVRVEYEKTSVPGIVKRCIAEVEARGMDVEGIYRKSGGNSQVQQVKEGFERQPSDYDISDPDLDIHAVTSGLKQYFRKLPTPLITYEVYDSLIELTKIPEGPNQKQERIEGLKEALQELPKVHYDILEYLMAHLARVVVLEKENLMTPMNVAVVFAPTIMRPESVARELSDTRAKNEVVMWLVQDGEAVFRKS</sequence>
<evidence type="ECO:0000313" key="1">
    <source>
        <dbReference type="EMBL" id="KAJ9660068.1"/>
    </source>
</evidence>
<dbReference type="Proteomes" id="UP001172386">
    <property type="component" value="Unassembled WGS sequence"/>
</dbReference>
<keyword evidence="2" id="KW-1185">Reference proteome</keyword>
<evidence type="ECO:0000313" key="2">
    <source>
        <dbReference type="Proteomes" id="UP001172386"/>
    </source>
</evidence>
<name>A0ACC3ADN0_9EURO</name>
<accession>A0ACC3ADN0</accession>
<protein>
    <submittedName>
        <fullName evidence="1">Rho-type gtpase-activating protein</fullName>
    </submittedName>
</protein>
<reference evidence="1" key="1">
    <citation type="submission" date="2022-10" db="EMBL/GenBank/DDBJ databases">
        <title>Culturing micro-colonial fungi from biological soil crusts in the Mojave desert and describing Neophaeococcomyces mojavensis, and introducing the new genera and species Taxawa tesnikishii.</title>
        <authorList>
            <person name="Kurbessoian T."/>
            <person name="Stajich J.E."/>
        </authorList>
    </citation>
    <scope>NUCLEOTIDE SEQUENCE</scope>
    <source>
        <strain evidence="1">JES_112</strain>
    </source>
</reference>
<proteinExistence type="predicted"/>
<dbReference type="EMBL" id="JAPDRQ010000034">
    <property type="protein sequence ID" value="KAJ9660068.1"/>
    <property type="molecule type" value="Genomic_DNA"/>
</dbReference>